<dbReference type="Pfam" id="PF02310">
    <property type="entry name" value="B12-binding"/>
    <property type="match status" value="1"/>
</dbReference>
<proteinExistence type="predicted"/>
<dbReference type="Proteomes" id="UP000772196">
    <property type="component" value="Unassembled WGS sequence"/>
</dbReference>
<gene>
    <name evidence="2" type="ORF">HFV08_24135</name>
</gene>
<keyword evidence="3" id="KW-1185">Reference proteome</keyword>
<sequence>MPYESGPQSAGSAEPRTRTVILGVAASDSHVVANHLIAHALRAQGFHVVNLGTCTTVGEFAEAHAEHPWAEAVIIGSLNGHAYEDLQELPEARRAGQLACPVIVGGNLSVGSHKDSNDIERLKGLGVDVVLFDPEELPATLDRLRTPVAEPLPVAS</sequence>
<dbReference type="RefSeq" id="WP_168542385.1">
    <property type="nucleotide sequence ID" value="NZ_JAAWWP010000017.1"/>
</dbReference>
<feature type="domain" description="B12-binding" evidence="1">
    <location>
        <begin position="17"/>
        <end position="151"/>
    </location>
</feature>
<evidence type="ECO:0000313" key="2">
    <source>
        <dbReference type="EMBL" id="NKI44276.1"/>
    </source>
</evidence>
<dbReference type="InterPro" id="IPR036724">
    <property type="entry name" value="Cobalamin-bd_sf"/>
</dbReference>
<organism evidence="2 3">
    <name type="scientific">Streptomyces physcomitrii</name>
    <dbReference type="NCBI Taxonomy" id="2724184"/>
    <lineage>
        <taxon>Bacteria</taxon>
        <taxon>Bacillati</taxon>
        <taxon>Actinomycetota</taxon>
        <taxon>Actinomycetes</taxon>
        <taxon>Kitasatosporales</taxon>
        <taxon>Streptomycetaceae</taxon>
        <taxon>Streptomyces</taxon>
    </lineage>
</organism>
<evidence type="ECO:0000313" key="3">
    <source>
        <dbReference type="Proteomes" id="UP000772196"/>
    </source>
</evidence>
<reference evidence="2 3" key="1">
    <citation type="submission" date="2020-04" db="EMBL/GenBank/DDBJ databases">
        <title>Phylogenetic Diversity and Antibacterial Activity against Ralstonia solanacearum of Endophytic Actinomycete Isolated from Moss.</title>
        <authorList>
            <person name="Zhuang X."/>
        </authorList>
    </citation>
    <scope>NUCLEOTIDE SEQUENCE [LARGE SCALE GENOMIC DNA]</scope>
    <source>
        <strain evidence="2 3">LD120</strain>
    </source>
</reference>
<dbReference type="PROSITE" id="PS51332">
    <property type="entry name" value="B12_BINDING"/>
    <property type="match status" value="1"/>
</dbReference>
<dbReference type="InterPro" id="IPR006158">
    <property type="entry name" value="Cobalamin-bd"/>
</dbReference>
<name>A0ABX1H7F2_9ACTN</name>
<dbReference type="SUPFAM" id="SSF52242">
    <property type="entry name" value="Cobalamin (vitamin B12)-binding domain"/>
    <property type="match status" value="1"/>
</dbReference>
<dbReference type="EMBL" id="JAAWWP010000017">
    <property type="protein sequence ID" value="NKI44276.1"/>
    <property type="molecule type" value="Genomic_DNA"/>
</dbReference>
<protein>
    <submittedName>
        <fullName evidence="2">Methylaspartate mutase</fullName>
    </submittedName>
</protein>
<evidence type="ECO:0000259" key="1">
    <source>
        <dbReference type="PROSITE" id="PS51332"/>
    </source>
</evidence>
<accession>A0ABX1H7F2</accession>
<dbReference type="Gene3D" id="3.40.50.280">
    <property type="entry name" value="Cobalamin-binding domain"/>
    <property type="match status" value="1"/>
</dbReference>
<comment type="caution">
    <text evidence="2">The sequence shown here is derived from an EMBL/GenBank/DDBJ whole genome shotgun (WGS) entry which is preliminary data.</text>
</comment>